<proteinExistence type="predicted"/>
<feature type="transmembrane region" description="Helical" evidence="6">
    <location>
        <begin position="135"/>
        <end position="158"/>
    </location>
</feature>
<dbReference type="SUPFAM" id="SSF103473">
    <property type="entry name" value="MFS general substrate transporter"/>
    <property type="match status" value="1"/>
</dbReference>
<evidence type="ECO:0000313" key="8">
    <source>
        <dbReference type="EMBL" id="MDQ0163916.1"/>
    </source>
</evidence>
<dbReference type="EMBL" id="JAUSTR010000030">
    <property type="protein sequence ID" value="MDQ0163916.1"/>
    <property type="molecule type" value="Genomic_DNA"/>
</dbReference>
<dbReference type="InterPro" id="IPR011701">
    <property type="entry name" value="MFS"/>
</dbReference>
<evidence type="ECO:0000256" key="4">
    <source>
        <dbReference type="ARBA" id="ARBA00022989"/>
    </source>
</evidence>
<feature type="domain" description="Major facilitator superfamily (MFS) profile" evidence="7">
    <location>
        <begin position="11"/>
        <end position="408"/>
    </location>
</feature>
<comment type="caution">
    <text evidence="8">The sequence shown here is derived from an EMBL/GenBank/DDBJ whole genome shotgun (WGS) entry which is preliminary data.</text>
</comment>
<gene>
    <name evidence="8" type="ORF">J2S06_003044</name>
</gene>
<comment type="subcellular location">
    <subcellularLocation>
        <location evidence="1">Cell membrane</location>
        <topology evidence="1">Multi-pass membrane protein</topology>
    </subcellularLocation>
</comment>
<evidence type="ECO:0000256" key="6">
    <source>
        <dbReference type="SAM" id="Phobius"/>
    </source>
</evidence>
<feature type="transmembrane region" description="Helical" evidence="6">
    <location>
        <begin position="348"/>
        <end position="376"/>
    </location>
</feature>
<evidence type="ECO:0000256" key="2">
    <source>
        <dbReference type="ARBA" id="ARBA00022448"/>
    </source>
</evidence>
<dbReference type="InterPro" id="IPR050327">
    <property type="entry name" value="Proton-linked_MCT"/>
</dbReference>
<feature type="transmembrane region" description="Helical" evidence="6">
    <location>
        <begin position="170"/>
        <end position="188"/>
    </location>
</feature>
<sequence length="429" mass="46689">MKKLHRGWWILFFIVLSVLACLGFGRFALGAILPFMKDGLRLSYGETGLVASSVFLGYLISVTTVGHFVLRYRPKKVIVASLFAIAFGMVVNANAASFWTAYFGSFLIGIGSGGAYIPSLGLLGQWFSRERKGMALGIAMAGAGIGIVFSGLAVPALVGIDPVSGWRYSWYILAAGVVLISLANWMTIRNDPSELGLKPIGETDDKSKPTTKKIGIGSARNQVYKNKFIWLIGLNYLAWGFSYIIFSTFLVDYLMTDVGFDKQLAGTYFSIAGIVSIISGFLWGSISDRFGRMMTLAVVFGIQCFMLLTISFTSFPSLLLASIILYSLTLWGVPTIMNASVSDFVDTLFVPIAMGFITLFFSIGQFISPMVTGFLIDMSGSYFPALLLSATVSMLGGFGCGRLYKLTNRGQNLPNNEGKATYQTVKQQD</sequence>
<evidence type="ECO:0000256" key="3">
    <source>
        <dbReference type="ARBA" id="ARBA00022692"/>
    </source>
</evidence>
<dbReference type="PROSITE" id="PS50850">
    <property type="entry name" value="MFS"/>
    <property type="match status" value="1"/>
</dbReference>
<dbReference type="PROSITE" id="PS51257">
    <property type="entry name" value="PROKAR_LIPOPROTEIN"/>
    <property type="match status" value="1"/>
</dbReference>
<feature type="transmembrane region" description="Helical" evidence="6">
    <location>
        <begin position="382"/>
        <end position="404"/>
    </location>
</feature>
<dbReference type="Proteomes" id="UP001225646">
    <property type="component" value="Unassembled WGS sequence"/>
</dbReference>
<keyword evidence="4 6" id="KW-1133">Transmembrane helix</keyword>
<evidence type="ECO:0000259" key="7">
    <source>
        <dbReference type="PROSITE" id="PS50850"/>
    </source>
</evidence>
<feature type="transmembrane region" description="Helical" evidence="6">
    <location>
        <begin position="7"/>
        <end position="29"/>
    </location>
</feature>
<protein>
    <submittedName>
        <fullName evidence="8">Sugar phosphate permease</fullName>
    </submittedName>
</protein>
<organism evidence="8 9">
    <name type="scientific">Aeribacillus alveayuensis</name>
    <dbReference type="NCBI Taxonomy" id="279215"/>
    <lineage>
        <taxon>Bacteria</taxon>
        <taxon>Bacillati</taxon>
        <taxon>Bacillota</taxon>
        <taxon>Bacilli</taxon>
        <taxon>Bacillales</taxon>
        <taxon>Bacillaceae</taxon>
        <taxon>Aeribacillus</taxon>
    </lineage>
</organism>
<feature type="transmembrane region" description="Helical" evidence="6">
    <location>
        <begin position="77"/>
        <end position="95"/>
    </location>
</feature>
<evidence type="ECO:0000256" key="5">
    <source>
        <dbReference type="ARBA" id="ARBA00023136"/>
    </source>
</evidence>
<keyword evidence="2" id="KW-0813">Transport</keyword>
<keyword evidence="9" id="KW-1185">Reference proteome</keyword>
<dbReference type="RefSeq" id="WP_419152847.1">
    <property type="nucleotide sequence ID" value="NZ_JAUSTR010000030.1"/>
</dbReference>
<feature type="transmembrane region" description="Helical" evidence="6">
    <location>
        <begin position="101"/>
        <end position="123"/>
    </location>
</feature>
<feature type="transmembrane region" description="Helical" evidence="6">
    <location>
        <begin position="293"/>
        <end position="312"/>
    </location>
</feature>
<accession>A0ABT9VSE8</accession>
<dbReference type="PANTHER" id="PTHR11360:SF290">
    <property type="entry name" value="MONOCARBOXYLATE MFS PERMEASE"/>
    <property type="match status" value="1"/>
</dbReference>
<feature type="transmembrane region" description="Helical" evidence="6">
    <location>
        <begin position="228"/>
        <end position="246"/>
    </location>
</feature>
<keyword evidence="5 6" id="KW-0472">Membrane</keyword>
<dbReference type="Gene3D" id="1.20.1250.20">
    <property type="entry name" value="MFS general substrate transporter like domains"/>
    <property type="match status" value="2"/>
</dbReference>
<dbReference type="Pfam" id="PF07690">
    <property type="entry name" value="MFS_1"/>
    <property type="match status" value="1"/>
</dbReference>
<dbReference type="InterPro" id="IPR036259">
    <property type="entry name" value="MFS_trans_sf"/>
</dbReference>
<name>A0ABT9VSE8_9BACI</name>
<reference evidence="8 9" key="1">
    <citation type="submission" date="2023-07" db="EMBL/GenBank/DDBJ databases">
        <title>Genomic Encyclopedia of Type Strains, Phase IV (KMG-IV): sequencing the most valuable type-strain genomes for metagenomic binning, comparative biology and taxonomic classification.</title>
        <authorList>
            <person name="Goeker M."/>
        </authorList>
    </citation>
    <scope>NUCLEOTIDE SEQUENCE [LARGE SCALE GENOMIC DNA]</scope>
    <source>
        <strain evidence="8 9">DSM 19092</strain>
    </source>
</reference>
<evidence type="ECO:0000313" key="9">
    <source>
        <dbReference type="Proteomes" id="UP001225646"/>
    </source>
</evidence>
<keyword evidence="3 6" id="KW-0812">Transmembrane</keyword>
<dbReference type="InterPro" id="IPR020846">
    <property type="entry name" value="MFS_dom"/>
</dbReference>
<feature type="transmembrane region" description="Helical" evidence="6">
    <location>
        <begin position="266"/>
        <end position="286"/>
    </location>
</feature>
<dbReference type="PANTHER" id="PTHR11360">
    <property type="entry name" value="MONOCARBOXYLATE TRANSPORTER"/>
    <property type="match status" value="1"/>
</dbReference>
<feature type="transmembrane region" description="Helical" evidence="6">
    <location>
        <begin position="318"/>
        <end position="336"/>
    </location>
</feature>
<evidence type="ECO:0000256" key="1">
    <source>
        <dbReference type="ARBA" id="ARBA00004651"/>
    </source>
</evidence>
<feature type="transmembrane region" description="Helical" evidence="6">
    <location>
        <begin position="49"/>
        <end position="70"/>
    </location>
</feature>